<proteinExistence type="predicted"/>
<sequence length="385" mass="42183">MALTRLRGEQLDGWLQRSAEVSGESSQRPWTDALRGGCILARHLLQQLGPTLQSLAPLAWHRDVNSHNVLICNESSEDGTLSLDDGEDKASFWLCDLGLAVDSQSWTGEENLWRVTDIGGDCRYWPASCWMVHCFGADYLEQRPNFCRQYKSRLDIHALGITAIEVLCTKALALRTAGASAGEIPSCWSSLLDAWKQYHETVSDWWQAIYTVFSAGGDFRPVHAWLVEIAAPDKVVSLVGNMRQALKDCADCSDEAVAQLLHAVAAATDEDSQLELLDICKMAGEEIERPVASAGQAPMTEAKQDPSSTAAADVAAGTQDSATAQEESRGKVARPEQCAINGSKSTKALRVKLEEEHARLSGDLQKLQLHRQRVLLARSMLSQLP</sequence>
<comment type="caution">
    <text evidence="2">The sequence shown here is derived from an EMBL/GenBank/DDBJ whole genome shotgun (WGS) entry which is preliminary data.</text>
</comment>
<dbReference type="Proteomes" id="UP000604046">
    <property type="component" value="Unassembled WGS sequence"/>
</dbReference>
<gene>
    <name evidence="2" type="ORF">SNAT2548_LOCUS4596</name>
</gene>
<protein>
    <recommendedName>
        <fullName evidence="4">Protein kinase domain-containing protein</fullName>
    </recommendedName>
</protein>
<dbReference type="Gene3D" id="1.10.510.10">
    <property type="entry name" value="Transferase(Phosphotransferase) domain 1"/>
    <property type="match status" value="1"/>
</dbReference>
<dbReference type="AlphaFoldDB" id="A0A812IM74"/>
<evidence type="ECO:0000256" key="1">
    <source>
        <dbReference type="SAM" id="MobiDB-lite"/>
    </source>
</evidence>
<organism evidence="2 3">
    <name type="scientific">Symbiodinium natans</name>
    <dbReference type="NCBI Taxonomy" id="878477"/>
    <lineage>
        <taxon>Eukaryota</taxon>
        <taxon>Sar</taxon>
        <taxon>Alveolata</taxon>
        <taxon>Dinophyceae</taxon>
        <taxon>Suessiales</taxon>
        <taxon>Symbiodiniaceae</taxon>
        <taxon>Symbiodinium</taxon>
    </lineage>
</organism>
<evidence type="ECO:0008006" key="4">
    <source>
        <dbReference type="Google" id="ProtNLM"/>
    </source>
</evidence>
<evidence type="ECO:0000313" key="3">
    <source>
        <dbReference type="Proteomes" id="UP000604046"/>
    </source>
</evidence>
<feature type="region of interest" description="Disordered" evidence="1">
    <location>
        <begin position="291"/>
        <end position="336"/>
    </location>
</feature>
<reference evidence="2" key="1">
    <citation type="submission" date="2021-02" db="EMBL/GenBank/DDBJ databases">
        <authorList>
            <person name="Dougan E. K."/>
            <person name="Rhodes N."/>
            <person name="Thang M."/>
            <person name="Chan C."/>
        </authorList>
    </citation>
    <scope>NUCLEOTIDE SEQUENCE</scope>
</reference>
<evidence type="ECO:0000313" key="2">
    <source>
        <dbReference type="EMBL" id="CAE7038422.1"/>
    </source>
</evidence>
<keyword evidence="3" id="KW-1185">Reference proteome</keyword>
<dbReference type="SUPFAM" id="SSF56112">
    <property type="entry name" value="Protein kinase-like (PK-like)"/>
    <property type="match status" value="1"/>
</dbReference>
<dbReference type="InterPro" id="IPR011009">
    <property type="entry name" value="Kinase-like_dom_sf"/>
</dbReference>
<dbReference type="EMBL" id="CAJNDS010000285">
    <property type="protein sequence ID" value="CAE7038422.1"/>
    <property type="molecule type" value="Genomic_DNA"/>
</dbReference>
<name>A0A812IM74_9DINO</name>
<accession>A0A812IM74</accession>
<dbReference type="OrthoDB" id="442833at2759"/>